<accession>A0A1H2G337</accession>
<evidence type="ECO:0000313" key="2">
    <source>
        <dbReference type="Proteomes" id="UP000182882"/>
    </source>
</evidence>
<evidence type="ECO:0000313" key="1">
    <source>
        <dbReference type="EMBL" id="SDU14004.1"/>
    </source>
</evidence>
<proteinExistence type="predicted"/>
<organism evidence="1 2">
    <name type="scientific">Nitrosomonas ureae</name>
    <dbReference type="NCBI Taxonomy" id="44577"/>
    <lineage>
        <taxon>Bacteria</taxon>
        <taxon>Pseudomonadati</taxon>
        <taxon>Pseudomonadota</taxon>
        <taxon>Betaproteobacteria</taxon>
        <taxon>Nitrosomonadales</taxon>
        <taxon>Nitrosomonadaceae</taxon>
        <taxon>Nitrosomonas</taxon>
    </lineage>
</organism>
<dbReference type="AlphaFoldDB" id="A0A1H2G337"/>
<protein>
    <submittedName>
        <fullName evidence="1">Uncharacterized protein</fullName>
    </submittedName>
</protein>
<dbReference type="Proteomes" id="UP000182882">
    <property type="component" value="Unassembled WGS sequence"/>
</dbReference>
<reference evidence="2" key="1">
    <citation type="submission" date="2016-10" db="EMBL/GenBank/DDBJ databases">
        <authorList>
            <person name="Varghese N."/>
            <person name="Submissions S."/>
        </authorList>
    </citation>
    <scope>NUCLEOTIDE SEQUENCE [LARGE SCALE GENOMIC DNA]</scope>
    <source>
        <strain evidence="2">Nm10</strain>
    </source>
</reference>
<dbReference type="EMBL" id="FNLN01000027">
    <property type="protein sequence ID" value="SDU14004.1"/>
    <property type="molecule type" value="Genomic_DNA"/>
</dbReference>
<sequence length="89" mass="10336">MKTQLNTKKIKNINIMNTFNLEEAVSLIYRLAVLKQDAPEPGKKYSITQIGHICGVLTLNDQIEIVIKFHDEMRQFTKEEFQNQVTILD</sequence>
<name>A0A1H2G337_9PROT</name>
<gene>
    <name evidence="1" type="ORF">SAMN05216406_12738</name>
</gene>
<keyword evidence="2" id="KW-1185">Reference proteome</keyword>
<dbReference type="KEGG" id="nur:ATY38_13580"/>